<dbReference type="InterPro" id="IPR036145">
    <property type="entry name" value="MinC_C_sf"/>
</dbReference>
<name>A0ABV8VXM6_9BACI</name>
<evidence type="ECO:0000256" key="1">
    <source>
        <dbReference type="ARBA" id="ARBA00006291"/>
    </source>
</evidence>
<dbReference type="NCBIfam" id="TIGR01222">
    <property type="entry name" value="minC"/>
    <property type="match status" value="1"/>
</dbReference>
<comment type="function">
    <text evidence="6">Cell division inhibitor that blocks the formation of polar Z ring septums. Rapidly oscillates between the poles of the cell to destabilize FtsZ filaments that have formed before they mature into polar Z rings. Prevents FtsZ polymerization.</text>
</comment>
<keyword evidence="3 6" id="KW-0717">Septation</keyword>
<dbReference type="RefSeq" id="WP_390199317.1">
    <property type="nucleotide sequence ID" value="NZ_JBHSDV010000003.1"/>
</dbReference>
<evidence type="ECO:0000259" key="7">
    <source>
        <dbReference type="Pfam" id="PF03775"/>
    </source>
</evidence>
<protein>
    <recommendedName>
        <fullName evidence="6">Probable septum site-determining protein MinC</fullName>
    </recommendedName>
</protein>
<keyword evidence="4 6" id="KW-0131">Cell cycle</keyword>
<proteinExistence type="inferred from homology"/>
<dbReference type="InterPro" id="IPR013033">
    <property type="entry name" value="MinC"/>
</dbReference>
<dbReference type="Pfam" id="PF22642">
    <property type="entry name" value="MinC_N_1"/>
    <property type="match status" value="1"/>
</dbReference>
<sequence>MIVAGNRCITIKGTRDGLILFMDDTCAFNDLLVELETVLMTKYLADDEQSIRIKVELGNRYVTESQEAQLKALFDQQQKFIVEEIVSNVILKQTALDWKEDTAIKLHNKVIRSGQVLEVNGDLLLIGDVNPGGKVVATGNIYILGYLRGIAHAGVDGNKSAVVAASYMAPTQLRIANIISRPSDQDKDGGMMECGYIDETGENILMDRMHALSRLRSELNAFERRILHG</sequence>
<organism evidence="9 10">
    <name type="scientific">Gracilibacillus marinus</name>
    <dbReference type="NCBI Taxonomy" id="630535"/>
    <lineage>
        <taxon>Bacteria</taxon>
        <taxon>Bacillati</taxon>
        <taxon>Bacillota</taxon>
        <taxon>Bacilli</taxon>
        <taxon>Bacillales</taxon>
        <taxon>Bacillaceae</taxon>
        <taxon>Gracilibacillus</taxon>
    </lineage>
</organism>
<keyword evidence="2 6" id="KW-0132">Cell division</keyword>
<dbReference type="InterPro" id="IPR016098">
    <property type="entry name" value="CAP/MinC_C"/>
</dbReference>
<dbReference type="PANTHER" id="PTHR34108:SF1">
    <property type="entry name" value="SEPTUM SITE-DETERMINING PROTEIN MINC"/>
    <property type="match status" value="1"/>
</dbReference>
<dbReference type="Gene3D" id="2.160.20.70">
    <property type="match status" value="1"/>
</dbReference>
<comment type="caution">
    <text evidence="9">The sequence shown here is derived from an EMBL/GenBank/DDBJ whole genome shotgun (WGS) entry which is preliminary data.</text>
</comment>
<feature type="domain" description="Septum formation inhibitor MinC C-terminal" evidence="7">
    <location>
        <begin position="107"/>
        <end position="205"/>
    </location>
</feature>
<evidence type="ECO:0000313" key="10">
    <source>
        <dbReference type="Proteomes" id="UP001595880"/>
    </source>
</evidence>
<dbReference type="EMBL" id="JBHSDV010000003">
    <property type="protein sequence ID" value="MFC4388355.1"/>
    <property type="molecule type" value="Genomic_DNA"/>
</dbReference>
<evidence type="ECO:0000256" key="4">
    <source>
        <dbReference type="ARBA" id="ARBA00023306"/>
    </source>
</evidence>
<evidence type="ECO:0000256" key="6">
    <source>
        <dbReference type="HAMAP-Rule" id="MF_00267"/>
    </source>
</evidence>
<evidence type="ECO:0000259" key="8">
    <source>
        <dbReference type="Pfam" id="PF22642"/>
    </source>
</evidence>
<evidence type="ECO:0000256" key="3">
    <source>
        <dbReference type="ARBA" id="ARBA00023210"/>
    </source>
</evidence>
<gene>
    <name evidence="6 9" type="primary">minC</name>
    <name evidence="9" type="ORF">ACFOZ1_11145</name>
</gene>
<dbReference type="Gene3D" id="3.30.160.540">
    <property type="match status" value="1"/>
</dbReference>
<evidence type="ECO:0000313" key="9">
    <source>
        <dbReference type="EMBL" id="MFC4388355.1"/>
    </source>
</evidence>
<dbReference type="InterPro" id="IPR055219">
    <property type="entry name" value="MinC_N_1"/>
</dbReference>
<keyword evidence="10" id="KW-1185">Reference proteome</keyword>
<reference evidence="10" key="1">
    <citation type="journal article" date="2019" name="Int. J. Syst. Evol. Microbiol.">
        <title>The Global Catalogue of Microorganisms (GCM) 10K type strain sequencing project: providing services to taxonomists for standard genome sequencing and annotation.</title>
        <authorList>
            <consortium name="The Broad Institute Genomics Platform"/>
            <consortium name="The Broad Institute Genome Sequencing Center for Infectious Disease"/>
            <person name="Wu L."/>
            <person name="Ma J."/>
        </authorList>
    </citation>
    <scope>NUCLEOTIDE SEQUENCE [LARGE SCALE GENOMIC DNA]</scope>
    <source>
        <strain evidence="10">KACC 14058</strain>
    </source>
</reference>
<dbReference type="SUPFAM" id="SSF63848">
    <property type="entry name" value="Cell-division inhibitor MinC, C-terminal domain"/>
    <property type="match status" value="1"/>
</dbReference>
<dbReference type="HAMAP" id="MF_00267">
    <property type="entry name" value="MinC"/>
    <property type="match status" value="1"/>
</dbReference>
<dbReference type="Pfam" id="PF03775">
    <property type="entry name" value="MinC_C"/>
    <property type="match status" value="1"/>
</dbReference>
<dbReference type="Proteomes" id="UP001595880">
    <property type="component" value="Unassembled WGS sequence"/>
</dbReference>
<dbReference type="PANTHER" id="PTHR34108">
    <property type="entry name" value="SEPTUM SITE-DETERMINING PROTEIN MINC"/>
    <property type="match status" value="1"/>
</dbReference>
<comment type="subunit">
    <text evidence="5 6">Interacts with MinD and FtsZ.</text>
</comment>
<evidence type="ECO:0000256" key="2">
    <source>
        <dbReference type="ARBA" id="ARBA00022618"/>
    </source>
</evidence>
<accession>A0ABV8VXM6</accession>
<comment type="similarity">
    <text evidence="1 6">Belongs to the MinC family.</text>
</comment>
<evidence type="ECO:0000256" key="5">
    <source>
        <dbReference type="ARBA" id="ARBA00046874"/>
    </source>
</evidence>
<dbReference type="InterPro" id="IPR005526">
    <property type="entry name" value="Septum_form_inhib_MinC_C"/>
</dbReference>
<feature type="domain" description="Septum site-determining protein MinC N-terminal" evidence="8">
    <location>
        <begin position="9"/>
        <end position="85"/>
    </location>
</feature>